<reference evidence="4" key="1">
    <citation type="submission" date="2021-01" db="EMBL/GenBank/DDBJ databases">
        <title>Modified the classification status of verrucomicrobia.</title>
        <authorList>
            <person name="Feng X."/>
        </authorList>
    </citation>
    <scope>NUCLEOTIDE SEQUENCE</scope>
    <source>
        <strain evidence="4">JCM 18052</strain>
    </source>
</reference>
<feature type="region of interest" description="Disordered" evidence="1">
    <location>
        <begin position="615"/>
        <end position="636"/>
    </location>
</feature>
<evidence type="ECO:0000259" key="3">
    <source>
        <dbReference type="PROSITE" id="PS51841"/>
    </source>
</evidence>
<dbReference type="RefSeq" id="WP_200352293.1">
    <property type="nucleotide sequence ID" value="NZ_BAABHZ010000001.1"/>
</dbReference>
<feature type="compositionally biased region" description="Polar residues" evidence="1">
    <location>
        <begin position="624"/>
        <end position="633"/>
    </location>
</feature>
<dbReference type="Gene3D" id="2.60.40.10">
    <property type="entry name" value="Immunoglobulins"/>
    <property type="match status" value="1"/>
</dbReference>
<sequence>MFKTRFVLIAVSAVFVSQMPLRGQLLVTEIQSQQSSTATASGANDYWELTNFGGSTISLANYRWTDEARSFSAAVPVPAGTLISPGESVIFTRATAAAFRNWWGLGSNVQIFGTTGAPGLGPGDAITLFNASGVEIFNFRYSAAGFTRSNGSLAGGGHAGPSAGGGDDTQALIWDPTYGTASPRYTFATGVNFSTFKAAIGDDLGSPGLIGSAGSPPVVDFTVDQTSVRFGETVTFTATVGNATGDVSYQWDFGDGYGDGGSGAVVTHRYARGGNHTVSVTATAENGSDSKVKTLSITIGAFGQDGDEDGLADGLEYYFATNPESGENTRNLPRLVRSSTGMRLRHSTRAGISEVAGVFETSGDLVNWETAVPGLDLDFTSASSDSETTSIIHTLSGTAPSPAGQSADHLTPNLQDTAGAALGGIRVENLGMVGVGRISAATLDQFGETLGGSSGLCITGWSYDSGQGKFSGVLNMLPDRGFNVGSTFSNYAARVHKLAFTFAPYYGAGPVALRQVVPVYKGSTKFTYQDGAVTKFTTGLNPTGVGTLFGQAVGTVTTANGPGGNQLSLLSFDAEALQLLPDGSGFVSDEYGACIARFDSTRKITGITRLPEAARPHRPAGTLNFDSENTPTTGRRENQGIEGIAVTPDGTRLFALLQSGLVQDIHADAQTRNNTRLFVYDISGMLVDAPQLIGEYVVKLPRYDSNGNGSGINRTANQSEIVAIGPAQFLMLPQDGNGLGSDSTDPGVYKSVQLVDFGSATNILGQYDTEGAAVSPGGVLRAGIRAAASKDVVNILNPADHAKFGINTTNSAPDLFTLQEKLEGMSLVPDLSTSRTDDYFLFVANDNDFQSPSVRMLSTTGVIQNFGDGRKNVGNGRVTNDATFYVYRLLIAAPENRFFRMKVTN</sequence>
<dbReference type="SUPFAM" id="SSF49299">
    <property type="entry name" value="PKD domain"/>
    <property type="match status" value="1"/>
</dbReference>
<name>A0A934R5J4_9BACT</name>
<dbReference type="PROSITE" id="PS50093">
    <property type="entry name" value="PKD"/>
    <property type="match status" value="1"/>
</dbReference>
<evidence type="ECO:0000313" key="5">
    <source>
        <dbReference type="Proteomes" id="UP000600139"/>
    </source>
</evidence>
<dbReference type="Pfam" id="PF13449">
    <property type="entry name" value="Phytase-like"/>
    <property type="match status" value="1"/>
</dbReference>
<dbReference type="CDD" id="cd00146">
    <property type="entry name" value="PKD"/>
    <property type="match status" value="1"/>
</dbReference>
<evidence type="ECO:0000256" key="1">
    <source>
        <dbReference type="SAM" id="MobiDB-lite"/>
    </source>
</evidence>
<dbReference type="InterPro" id="IPR000601">
    <property type="entry name" value="PKD_dom"/>
</dbReference>
<dbReference type="InterPro" id="IPR036415">
    <property type="entry name" value="Lamin_tail_dom_sf"/>
</dbReference>
<dbReference type="SMART" id="SM00089">
    <property type="entry name" value="PKD"/>
    <property type="match status" value="1"/>
</dbReference>
<protein>
    <submittedName>
        <fullName evidence="4">Esterase-like activity of phytase family protein</fullName>
    </submittedName>
</protein>
<dbReference type="InterPro" id="IPR022409">
    <property type="entry name" value="PKD/Chitinase_dom"/>
</dbReference>
<dbReference type="PANTHER" id="PTHR37957:SF1">
    <property type="entry name" value="PHYTASE-LIKE DOMAIN-CONTAINING PROTEIN"/>
    <property type="match status" value="1"/>
</dbReference>
<proteinExistence type="predicted"/>
<evidence type="ECO:0000313" key="4">
    <source>
        <dbReference type="EMBL" id="MBK1817349.1"/>
    </source>
</evidence>
<dbReference type="InterPro" id="IPR035986">
    <property type="entry name" value="PKD_dom_sf"/>
</dbReference>
<feature type="domain" description="PKD" evidence="2">
    <location>
        <begin position="217"/>
        <end position="299"/>
    </location>
</feature>
<dbReference type="PROSITE" id="PS51841">
    <property type="entry name" value="LTD"/>
    <property type="match status" value="1"/>
</dbReference>
<dbReference type="InterPro" id="IPR013783">
    <property type="entry name" value="Ig-like_fold"/>
</dbReference>
<gene>
    <name evidence="4" type="ORF">JIN84_17140</name>
</gene>
<dbReference type="EMBL" id="JAENIK010000012">
    <property type="protein sequence ID" value="MBK1817349.1"/>
    <property type="molecule type" value="Genomic_DNA"/>
</dbReference>
<comment type="caution">
    <text evidence="4">The sequence shown here is derived from an EMBL/GenBank/DDBJ whole genome shotgun (WGS) entry which is preliminary data.</text>
</comment>
<dbReference type="SUPFAM" id="SSF75011">
    <property type="entry name" value="3-carboxy-cis,cis-mucoante lactonizing enzyme"/>
    <property type="match status" value="1"/>
</dbReference>
<dbReference type="InterPro" id="IPR001322">
    <property type="entry name" value="Lamin_tail_dom"/>
</dbReference>
<dbReference type="AlphaFoldDB" id="A0A934R5J4"/>
<dbReference type="PANTHER" id="PTHR37957">
    <property type="entry name" value="BLR7070 PROTEIN"/>
    <property type="match status" value="1"/>
</dbReference>
<evidence type="ECO:0000259" key="2">
    <source>
        <dbReference type="PROSITE" id="PS50093"/>
    </source>
</evidence>
<dbReference type="Pfam" id="PF00932">
    <property type="entry name" value="LTD"/>
    <property type="match status" value="1"/>
</dbReference>
<keyword evidence="5" id="KW-1185">Reference proteome</keyword>
<accession>A0A934R5J4</accession>
<dbReference type="SUPFAM" id="SSF74853">
    <property type="entry name" value="Lamin A/C globular tail domain"/>
    <property type="match status" value="1"/>
</dbReference>
<dbReference type="InterPro" id="IPR027372">
    <property type="entry name" value="Phytase-like_dom"/>
</dbReference>
<feature type="domain" description="LTD" evidence="3">
    <location>
        <begin position="10"/>
        <end position="143"/>
    </location>
</feature>
<dbReference type="Proteomes" id="UP000600139">
    <property type="component" value="Unassembled WGS sequence"/>
</dbReference>
<organism evidence="4 5">
    <name type="scientific">Luteolibacter yonseiensis</name>
    <dbReference type="NCBI Taxonomy" id="1144680"/>
    <lineage>
        <taxon>Bacteria</taxon>
        <taxon>Pseudomonadati</taxon>
        <taxon>Verrucomicrobiota</taxon>
        <taxon>Verrucomicrobiia</taxon>
        <taxon>Verrucomicrobiales</taxon>
        <taxon>Verrucomicrobiaceae</taxon>
        <taxon>Luteolibacter</taxon>
    </lineage>
</organism>
<dbReference type="Pfam" id="PF18911">
    <property type="entry name" value="PKD_4"/>
    <property type="match status" value="1"/>
</dbReference>